<evidence type="ECO:0000256" key="1">
    <source>
        <dbReference type="ARBA" id="ARBA00001936"/>
    </source>
</evidence>
<dbReference type="InterPro" id="IPR000086">
    <property type="entry name" value="NUDIX_hydrolase_dom"/>
</dbReference>
<keyword evidence="3" id="KW-0479">Metal-binding</keyword>
<dbReference type="Gene3D" id="3.90.79.10">
    <property type="entry name" value="Nucleoside Triphosphate Pyrophosphohydrolase"/>
    <property type="match status" value="1"/>
</dbReference>
<reference evidence="9" key="1">
    <citation type="submission" date="2025-08" db="UniProtKB">
        <authorList>
            <consortium name="RefSeq"/>
        </authorList>
    </citation>
    <scope>IDENTIFICATION</scope>
    <source>
        <tissue evidence="9">Tentacle</tissue>
    </source>
</reference>
<dbReference type="PANTHER" id="PTHR12992:SF11">
    <property type="entry name" value="MITOCHONDRIAL COENZYME A DIPHOSPHATASE NUDT8"/>
    <property type="match status" value="1"/>
</dbReference>
<dbReference type="SUPFAM" id="SSF55811">
    <property type="entry name" value="Nudix"/>
    <property type="match status" value="1"/>
</dbReference>
<dbReference type="InParanoid" id="A0A6P8HFB5"/>
<dbReference type="PROSITE" id="PS51462">
    <property type="entry name" value="NUDIX"/>
    <property type="match status" value="1"/>
</dbReference>
<keyword evidence="8" id="KW-1185">Reference proteome</keyword>
<evidence type="ECO:0000259" key="7">
    <source>
        <dbReference type="PROSITE" id="PS51462"/>
    </source>
</evidence>
<comment type="cofactor">
    <cofactor evidence="1">
        <name>Mn(2+)</name>
        <dbReference type="ChEBI" id="CHEBI:29035"/>
    </cofactor>
</comment>
<comment type="cofactor">
    <cofactor evidence="2">
        <name>Mg(2+)</name>
        <dbReference type="ChEBI" id="CHEBI:18420"/>
    </cofactor>
</comment>
<keyword evidence="6" id="KW-0464">Manganese</keyword>
<proteinExistence type="predicted"/>
<dbReference type="OrthoDB" id="10262892at2759"/>
<dbReference type="AlphaFoldDB" id="A0A6P8HFB5"/>
<evidence type="ECO:0000256" key="6">
    <source>
        <dbReference type="ARBA" id="ARBA00023211"/>
    </source>
</evidence>
<keyword evidence="5" id="KW-0460">Magnesium</keyword>
<keyword evidence="4" id="KW-0378">Hydrolase</keyword>
<dbReference type="GeneID" id="116291423"/>
<accession>A0A6P8HFB5</accession>
<dbReference type="FunCoup" id="A0A6P8HFB5">
    <property type="interactions" value="429"/>
</dbReference>
<dbReference type="Pfam" id="PF00293">
    <property type="entry name" value="NUDIX"/>
    <property type="match status" value="1"/>
</dbReference>
<dbReference type="GO" id="GO:0046872">
    <property type="term" value="F:metal ion binding"/>
    <property type="evidence" value="ECO:0007669"/>
    <property type="project" value="UniProtKB-KW"/>
</dbReference>
<dbReference type="CDD" id="cd03426">
    <property type="entry name" value="NUDIX_CoAse_Nudt7"/>
    <property type="match status" value="1"/>
</dbReference>
<name>A0A6P8HFB5_ACTTE</name>
<gene>
    <name evidence="9" type="primary">LOC116291423</name>
</gene>
<sequence length="282" mass="32279">MMLTKTVSKIIPMDGSIFQTLSRTCVFLPSLRRITLKASKAKEIQFCTLNSRIFRTSLLLNTHRYYGTYIPSYEIENALNEKNKTRVINDLKRMKPKKTLIESCKSEAAVLVPFCTVDNKPSLLFTLRSSSLFKHRGEVSFPGGKRDKEDKSIVETAVRETVEELGIESNQIEIWAPLTPMPDRLVRIAITPVLGFLGEVDVKSIPFNHNEVSEVFTMEIKHALEHRRFTKFKTGSRMPVFPRSGGSQRVWGLTAIIVDRVFEILFPGKYNMLTKIKIKKHE</sequence>
<feature type="domain" description="Nudix hydrolase" evidence="7">
    <location>
        <begin position="104"/>
        <end position="242"/>
    </location>
</feature>
<evidence type="ECO:0000256" key="2">
    <source>
        <dbReference type="ARBA" id="ARBA00001946"/>
    </source>
</evidence>
<dbReference type="KEGG" id="aten:116291423"/>
<dbReference type="PANTHER" id="PTHR12992">
    <property type="entry name" value="NUDIX HYDROLASE"/>
    <property type="match status" value="1"/>
</dbReference>
<dbReference type="InterPro" id="IPR015797">
    <property type="entry name" value="NUDIX_hydrolase-like_dom_sf"/>
</dbReference>
<evidence type="ECO:0000256" key="3">
    <source>
        <dbReference type="ARBA" id="ARBA00022723"/>
    </source>
</evidence>
<dbReference type="Proteomes" id="UP000515163">
    <property type="component" value="Unplaced"/>
</dbReference>
<evidence type="ECO:0000256" key="5">
    <source>
        <dbReference type="ARBA" id="ARBA00022842"/>
    </source>
</evidence>
<dbReference type="RefSeq" id="XP_031554456.1">
    <property type="nucleotide sequence ID" value="XM_031698596.1"/>
</dbReference>
<evidence type="ECO:0000256" key="4">
    <source>
        <dbReference type="ARBA" id="ARBA00022801"/>
    </source>
</evidence>
<dbReference type="GO" id="GO:0010945">
    <property type="term" value="F:coenzyme A diphosphatase activity"/>
    <property type="evidence" value="ECO:0007669"/>
    <property type="project" value="InterPro"/>
</dbReference>
<protein>
    <submittedName>
        <fullName evidence="9">Nucleoside diphosphate-linked moiety X motif 8-like isoform X1</fullName>
    </submittedName>
</protein>
<evidence type="ECO:0000313" key="8">
    <source>
        <dbReference type="Proteomes" id="UP000515163"/>
    </source>
</evidence>
<evidence type="ECO:0000313" key="9">
    <source>
        <dbReference type="RefSeq" id="XP_031554456.1"/>
    </source>
</evidence>
<dbReference type="InterPro" id="IPR045121">
    <property type="entry name" value="CoAse"/>
</dbReference>
<organism evidence="8 9">
    <name type="scientific">Actinia tenebrosa</name>
    <name type="common">Australian red waratah sea anemone</name>
    <dbReference type="NCBI Taxonomy" id="6105"/>
    <lineage>
        <taxon>Eukaryota</taxon>
        <taxon>Metazoa</taxon>
        <taxon>Cnidaria</taxon>
        <taxon>Anthozoa</taxon>
        <taxon>Hexacorallia</taxon>
        <taxon>Actiniaria</taxon>
        <taxon>Actiniidae</taxon>
        <taxon>Actinia</taxon>
    </lineage>
</organism>